<keyword evidence="3" id="KW-0333">Golgi apparatus</keyword>
<dbReference type="InterPro" id="IPR004263">
    <property type="entry name" value="Exostosin"/>
</dbReference>
<protein>
    <recommendedName>
        <fullName evidence="4">Exostosin GT47 domain-containing protein</fullName>
    </recommendedName>
</protein>
<dbReference type="InterPro" id="IPR040911">
    <property type="entry name" value="Exostosin_GT47"/>
</dbReference>
<dbReference type="InParanoid" id="E1Z5G8"/>
<dbReference type="Proteomes" id="UP000008141">
    <property type="component" value="Unassembled WGS sequence"/>
</dbReference>
<organism evidence="6">
    <name type="scientific">Chlorella variabilis</name>
    <name type="common">Green alga</name>
    <dbReference type="NCBI Taxonomy" id="554065"/>
    <lineage>
        <taxon>Eukaryota</taxon>
        <taxon>Viridiplantae</taxon>
        <taxon>Chlorophyta</taxon>
        <taxon>core chlorophytes</taxon>
        <taxon>Trebouxiophyceae</taxon>
        <taxon>Chlorellales</taxon>
        <taxon>Chlorellaceae</taxon>
        <taxon>Chlorella clade</taxon>
        <taxon>Chlorella</taxon>
    </lineage>
</organism>
<dbReference type="eggNOG" id="KOG1021">
    <property type="taxonomic scope" value="Eukaryota"/>
</dbReference>
<reference evidence="5 6" key="1">
    <citation type="journal article" date="2010" name="Plant Cell">
        <title>The Chlorella variabilis NC64A genome reveals adaptation to photosymbiosis, coevolution with viruses, and cryptic sex.</title>
        <authorList>
            <person name="Blanc G."/>
            <person name="Duncan G."/>
            <person name="Agarkova I."/>
            <person name="Borodovsky M."/>
            <person name="Gurnon J."/>
            <person name="Kuo A."/>
            <person name="Lindquist E."/>
            <person name="Lucas S."/>
            <person name="Pangilinan J."/>
            <person name="Polle J."/>
            <person name="Salamov A."/>
            <person name="Terry A."/>
            <person name="Yamada T."/>
            <person name="Dunigan D.D."/>
            <person name="Grigoriev I.V."/>
            <person name="Claverie J.M."/>
            <person name="Van Etten J.L."/>
        </authorList>
    </citation>
    <scope>NUCLEOTIDE SEQUENCE [LARGE SCALE GENOMIC DNA]</scope>
    <source>
        <strain evidence="5 6">NC64A</strain>
    </source>
</reference>
<dbReference type="FunCoup" id="E1Z5G8">
    <property type="interactions" value="140"/>
</dbReference>
<dbReference type="GO" id="GO:0016757">
    <property type="term" value="F:glycosyltransferase activity"/>
    <property type="evidence" value="ECO:0007669"/>
    <property type="project" value="InterPro"/>
</dbReference>
<evidence type="ECO:0000256" key="1">
    <source>
        <dbReference type="ARBA" id="ARBA00004323"/>
    </source>
</evidence>
<dbReference type="RefSeq" id="XP_005850568.1">
    <property type="nucleotide sequence ID" value="XM_005850506.1"/>
</dbReference>
<comment type="similarity">
    <text evidence="2">Belongs to the glycosyltransferase 47 family.</text>
</comment>
<feature type="domain" description="Exostosin GT47" evidence="4">
    <location>
        <begin position="171"/>
        <end position="545"/>
    </location>
</feature>
<name>E1Z5G8_CHLVA</name>
<evidence type="ECO:0000256" key="3">
    <source>
        <dbReference type="ARBA" id="ARBA00023034"/>
    </source>
</evidence>
<keyword evidence="6" id="KW-1185">Reference proteome</keyword>
<sequence>MEPNLSMGVGWESIFAFPRSHCAGYCDATVAACFCPSNTTYGRIPPPEDAPLEAPPVQRGRPMGQFCQPNKTPDGQATAWGTMEPADLFGPEGWCTAEKPKARCECFLDGWGGATCEDPYEQFCFNQCNGRGECNLGYCKCDKGRQVERPWIADFVHTPAAQDFAPNATRKRPLIFVYETPPDYNTLMVQYRLTSNEFCVPRHFRTGNTSTLSGAQACCVCLRAQRGAHHLWEWTYALEAGFLEMLLQSEHRTLDPEEADFFYVPVFTSCFINPVRDGADSLRDFFYGVSHNRVQGAANMLLEAYHWVQAMFPYWERRGGRDHIWLVTHDEASCWVPAAIRSTSIILSHWGRMDAHHTSGTGYSADVYSNDVTHPQFEPDGFLGKLNLTQPCYDPVKDLVVPLMKTPEHYRLSPLVGAPPRQRTWLAFHRGRVQADNPPYSRGIRQRLAKAAAEGGWLEKHKIAVGEYDTLQGDYSELLASSVFCPVIPGDGWSARMDDAMLHGCIPVLIMDEVQVSFESVVDLSTFTIRIPEADAEKLPDILQAVTQERREEMQRALARVWQRFTYSSYLPYARQFRDLQQQHAAQRPAHGGGADAKPMSLPEAAVDVDPAADDAFGTIMAWLHSRIEATQ</sequence>
<proteinExistence type="inferred from homology"/>
<gene>
    <name evidence="5" type="ORF">CHLNCDRAFT_140476</name>
</gene>
<evidence type="ECO:0000259" key="4">
    <source>
        <dbReference type="Pfam" id="PF03016"/>
    </source>
</evidence>
<dbReference type="OrthoDB" id="523138at2759"/>
<dbReference type="PANTHER" id="PTHR11062:SF268">
    <property type="entry name" value="FAMILY PROTEIN, PUTATIVE, EXPRESSED-RELATED"/>
    <property type="match status" value="1"/>
</dbReference>
<dbReference type="GeneID" id="17358227"/>
<dbReference type="GO" id="GO:0000139">
    <property type="term" value="C:Golgi membrane"/>
    <property type="evidence" value="ECO:0007669"/>
    <property type="project" value="UniProtKB-SubCell"/>
</dbReference>
<accession>E1Z5G8</accession>
<dbReference type="AlphaFoldDB" id="E1Z5G8"/>
<evidence type="ECO:0000256" key="2">
    <source>
        <dbReference type="ARBA" id="ARBA00010271"/>
    </source>
</evidence>
<evidence type="ECO:0000313" key="6">
    <source>
        <dbReference type="Proteomes" id="UP000008141"/>
    </source>
</evidence>
<dbReference type="KEGG" id="cvr:CHLNCDRAFT_140476"/>
<dbReference type="EMBL" id="GL433837">
    <property type="protein sequence ID" value="EFN58466.1"/>
    <property type="molecule type" value="Genomic_DNA"/>
</dbReference>
<dbReference type="PANTHER" id="PTHR11062">
    <property type="entry name" value="EXOSTOSIN HEPARAN SULFATE GLYCOSYLTRANSFERASE -RELATED"/>
    <property type="match status" value="1"/>
</dbReference>
<comment type="subcellular location">
    <subcellularLocation>
        <location evidence="1">Golgi apparatus membrane</location>
        <topology evidence="1">Single-pass type II membrane protein</topology>
    </subcellularLocation>
</comment>
<evidence type="ECO:0000313" key="5">
    <source>
        <dbReference type="EMBL" id="EFN58466.1"/>
    </source>
</evidence>
<dbReference type="OMA" id="ESCENEC"/>
<dbReference type="Pfam" id="PF03016">
    <property type="entry name" value="Exostosin_GT47"/>
    <property type="match status" value="1"/>
</dbReference>